<accession>A0AAW1VEJ7</accession>
<protein>
    <submittedName>
        <fullName evidence="2">Uncharacterized protein</fullName>
    </submittedName>
</protein>
<feature type="region of interest" description="Disordered" evidence="1">
    <location>
        <begin position="93"/>
        <end position="114"/>
    </location>
</feature>
<evidence type="ECO:0000313" key="2">
    <source>
        <dbReference type="EMBL" id="KAK9890585.1"/>
    </source>
</evidence>
<dbReference type="AlphaFoldDB" id="A0AAW1VEJ7"/>
<evidence type="ECO:0000313" key="3">
    <source>
        <dbReference type="Proteomes" id="UP001431783"/>
    </source>
</evidence>
<keyword evidence="3" id="KW-1185">Reference proteome</keyword>
<sequence length="131" mass="15277">MDKVQLGGSFIELDHDEQTDSEFDEDDYFSCSDYEEYSEQIDQFSRYPAIGLMDISGRPLRELDVRAMRIYSELQKIDEIFIAKTKELVDIMSSGSELESEDEEDEDNDLSTNWRNFEEKYNQVALSSALK</sequence>
<evidence type="ECO:0000256" key="1">
    <source>
        <dbReference type="SAM" id="MobiDB-lite"/>
    </source>
</evidence>
<name>A0AAW1VEJ7_9CUCU</name>
<dbReference type="Proteomes" id="UP001431783">
    <property type="component" value="Unassembled WGS sequence"/>
</dbReference>
<gene>
    <name evidence="2" type="ORF">WA026_011955</name>
</gene>
<comment type="caution">
    <text evidence="2">The sequence shown here is derived from an EMBL/GenBank/DDBJ whole genome shotgun (WGS) entry which is preliminary data.</text>
</comment>
<feature type="compositionally biased region" description="Acidic residues" evidence="1">
    <location>
        <begin position="98"/>
        <end position="109"/>
    </location>
</feature>
<dbReference type="EMBL" id="JARQZJ010000126">
    <property type="protein sequence ID" value="KAK9890585.1"/>
    <property type="molecule type" value="Genomic_DNA"/>
</dbReference>
<reference evidence="2 3" key="1">
    <citation type="submission" date="2023-03" db="EMBL/GenBank/DDBJ databases">
        <title>Genome insight into feeding habits of ladybird beetles.</title>
        <authorList>
            <person name="Li H.-S."/>
            <person name="Huang Y.-H."/>
            <person name="Pang H."/>
        </authorList>
    </citation>
    <scope>NUCLEOTIDE SEQUENCE [LARGE SCALE GENOMIC DNA]</scope>
    <source>
        <strain evidence="2">SYSU_2023b</strain>
        <tissue evidence="2">Whole body</tissue>
    </source>
</reference>
<proteinExistence type="predicted"/>
<organism evidence="2 3">
    <name type="scientific">Henosepilachna vigintioctopunctata</name>
    <dbReference type="NCBI Taxonomy" id="420089"/>
    <lineage>
        <taxon>Eukaryota</taxon>
        <taxon>Metazoa</taxon>
        <taxon>Ecdysozoa</taxon>
        <taxon>Arthropoda</taxon>
        <taxon>Hexapoda</taxon>
        <taxon>Insecta</taxon>
        <taxon>Pterygota</taxon>
        <taxon>Neoptera</taxon>
        <taxon>Endopterygota</taxon>
        <taxon>Coleoptera</taxon>
        <taxon>Polyphaga</taxon>
        <taxon>Cucujiformia</taxon>
        <taxon>Coccinelloidea</taxon>
        <taxon>Coccinellidae</taxon>
        <taxon>Epilachninae</taxon>
        <taxon>Epilachnini</taxon>
        <taxon>Henosepilachna</taxon>
    </lineage>
</organism>